<evidence type="ECO:0000313" key="10">
    <source>
        <dbReference type="Proteomes" id="UP001271274"/>
    </source>
</evidence>
<dbReference type="InterPro" id="IPR010488">
    <property type="entry name" value="Zeta_toxin_domain"/>
</dbReference>
<feature type="compositionally biased region" description="Pro residues" evidence="7">
    <location>
        <begin position="381"/>
        <end position="398"/>
    </location>
</feature>
<feature type="domain" description="Zeta toxin" evidence="8">
    <location>
        <begin position="67"/>
        <end position="255"/>
    </location>
</feature>
<keyword evidence="3" id="KW-0547">Nucleotide-binding</keyword>
<evidence type="ECO:0000256" key="3">
    <source>
        <dbReference type="ARBA" id="ARBA00022741"/>
    </source>
</evidence>
<keyword evidence="10" id="KW-1185">Reference proteome</keyword>
<comment type="similarity">
    <text evidence="1">Belongs to the zeta toxin family.</text>
</comment>
<dbReference type="EMBL" id="JARAYU010000011">
    <property type="protein sequence ID" value="MDX3703654.1"/>
    <property type="molecule type" value="Genomic_DNA"/>
</dbReference>
<dbReference type="Gene3D" id="3.40.50.300">
    <property type="entry name" value="P-loop containing nucleotide triphosphate hydrolases"/>
    <property type="match status" value="1"/>
</dbReference>
<sequence>MTDPAEYQRVTDPAEHPHMAAPAERVPDPPARVIDPAEVERHRLSDAENRRIFRERIVPDLLAGRTGQETPTVVFLVGQPGAGKSRVTEMVAGVLDRHGGFADVDSDLYKPYHPAYARLMAQDDTLMAAYTRADGRAWMALAEAYVRDHGLHAIIQETSQNARAVEEKMRAYRDSGARVEALFMGVPQAMSNQGIVNRYYEQLADRGQGRLTVQSNADESYAGILELADRVDRGTLADLASVYRRGESKPRYSNSLDGTGNWTGPPELRQALAAERVRPWTAAESDSFVTTQLRLRETARALGPEWPGRLTRIEDQARPLLTPTAAAQLTPPPPPAAAAQQATTTAPAAASQQATTGTQAAPSANPAVPPAAPTAPSAAPATPPTVPASPSPTAPASPPQTSSAASPSPSAAAARSRSTPRPSSPTTPQSPSQGARPGPSRATPPQGPSGPEPNRHGR</sequence>
<dbReference type="RefSeq" id="WP_319062927.1">
    <property type="nucleotide sequence ID" value="NZ_JARAYT010000019.1"/>
</dbReference>
<dbReference type="Pfam" id="PF06414">
    <property type="entry name" value="Zeta_toxin"/>
    <property type="match status" value="1"/>
</dbReference>
<comment type="catalytic activity">
    <reaction evidence="6">
        <text>UDP-N-acetyl-alpha-D-glucosamine + ATP = UDP-N-acetyl-alpha-D-glucosamine 3'-phosphate + ADP + H(+)</text>
        <dbReference type="Rhea" id="RHEA:32671"/>
        <dbReference type="ChEBI" id="CHEBI:15378"/>
        <dbReference type="ChEBI" id="CHEBI:30616"/>
        <dbReference type="ChEBI" id="CHEBI:57705"/>
        <dbReference type="ChEBI" id="CHEBI:64353"/>
        <dbReference type="ChEBI" id="CHEBI:456216"/>
        <dbReference type="EC" id="2.7.1.176"/>
    </reaction>
</comment>
<evidence type="ECO:0000256" key="6">
    <source>
        <dbReference type="ARBA" id="ARBA00048178"/>
    </source>
</evidence>
<evidence type="ECO:0000256" key="1">
    <source>
        <dbReference type="ARBA" id="ARBA00009104"/>
    </source>
</evidence>
<evidence type="ECO:0000256" key="7">
    <source>
        <dbReference type="SAM" id="MobiDB-lite"/>
    </source>
</evidence>
<feature type="region of interest" description="Disordered" evidence="7">
    <location>
        <begin position="1"/>
        <end position="30"/>
    </location>
</feature>
<comment type="caution">
    <text evidence="9">The sequence shown here is derived from an EMBL/GenBank/DDBJ whole genome shotgun (WGS) entry which is preliminary data.</text>
</comment>
<feature type="compositionally biased region" description="Low complexity" evidence="7">
    <location>
        <begin position="399"/>
        <end position="432"/>
    </location>
</feature>
<organism evidence="9 10">
    <name type="scientific">Streptomyces europaeiscabiei</name>
    <dbReference type="NCBI Taxonomy" id="146819"/>
    <lineage>
        <taxon>Bacteria</taxon>
        <taxon>Bacillati</taxon>
        <taxon>Actinomycetota</taxon>
        <taxon>Actinomycetes</taxon>
        <taxon>Kitasatosporales</taxon>
        <taxon>Streptomycetaceae</taxon>
        <taxon>Streptomyces</taxon>
    </lineage>
</organism>
<keyword evidence="4" id="KW-0067">ATP-binding</keyword>
<evidence type="ECO:0000256" key="5">
    <source>
        <dbReference type="ARBA" id="ARBA00032897"/>
    </source>
</evidence>
<evidence type="ECO:0000256" key="4">
    <source>
        <dbReference type="ARBA" id="ARBA00022840"/>
    </source>
</evidence>
<reference evidence="9 10" key="1">
    <citation type="journal article" date="2023" name="Microb. Genom.">
        <title>Mesoterricola silvestris gen. nov., sp. nov., Mesoterricola sediminis sp. nov., Geothrix oryzae sp. nov., Geothrix edaphica sp. nov., Geothrix rubra sp. nov., and Geothrix limicola sp. nov., six novel members of Acidobacteriota isolated from soils.</title>
        <authorList>
            <person name="Weisberg A.J."/>
            <person name="Pearce E."/>
            <person name="Kramer C.G."/>
            <person name="Chang J.H."/>
            <person name="Clarke C.R."/>
        </authorList>
    </citation>
    <scope>NUCLEOTIDE SEQUENCE [LARGE SCALE GENOMIC DNA]</scope>
    <source>
        <strain evidence="9 10">ID09-01A</strain>
    </source>
</reference>
<evidence type="ECO:0000259" key="8">
    <source>
        <dbReference type="Pfam" id="PF06414"/>
    </source>
</evidence>
<proteinExistence type="inferred from homology"/>
<evidence type="ECO:0000313" key="9">
    <source>
        <dbReference type="EMBL" id="MDX3703654.1"/>
    </source>
</evidence>
<feature type="compositionally biased region" description="Low complexity" evidence="7">
    <location>
        <begin position="337"/>
        <end position="366"/>
    </location>
</feature>
<dbReference type="EC" id="2.7.1.176" evidence="2"/>
<dbReference type="SUPFAM" id="SSF52540">
    <property type="entry name" value="P-loop containing nucleoside triphosphate hydrolases"/>
    <property type="match status" value="1"/>
</dbReference>
<accession>A0ABU4NPE3</accession>
<evidence type="ECO:0000256" key="2">
    <source>
        <dbReference type="ARBA" id="ARBA00011963"/>
    </source>
</evidence>
<name>A0ABU4NPE3_9ACTN</name>
<dbReference type="InterPro" id="IPR027417">
    <property type="entry name" value="P-loop_NTPase"/>
</dbReference>
<protein>
    <recommendedName>
        <fullName evidence="5">UDP-N-acetylglucosamine kinase</fullName>
        <ecNumber evidence="2">2.7.1.176</ecNumber>
    </recommendedName>
    <alternativeName>
        <fullName evidence="5">UDP-N-acetylglucosamine kinase</fullName>
    </alternativeName>
</protein>
<dbReference type="Proteomes" id="UP001271274">
    <property type="component" value="Unassembled WGS sequence"/>
</dbReference>
<gene>
    <name evidence="9" type="ORF">PV662_28615</name>
</gene>
<feature type="region of interest" description="Disordered" evidence="7">
    <location>
        <begin position="325"/>
        <end position="458"/>
    </location>
</feature>